<dbReference type="EMBL" id="CP003911">
    <property type="protein sequence ID" value="AGU47246.1"/>
    <property type="molecule type" value="Genomic_DNA"/>
</dbReference>
<feature type="domain" description="Fumarylacetoacetase-like C-terminal" evidence="2">
    <location>
        <begin position="72"/>
        <end position="253"/>
    </location>
</feature>
<dbReference type="PANTHER" id="PTHR30143">
    <property type="entry name" value="ACID HYDRATASE"/>
    <property type="match status" value="1"/>
</dbReference>
<dbReference type="GO" id="GO:0008684">
    <property type="term" value="F:2-oxopent-4-enoate hydratase activity"/>
    <property type="evidence" value="ECO:0007669"/>
    <property type="project" value="TreeGrafter"/>
</dbReference>
<sequence length="258" mass="26395">MTTAAAPAPGGLTPASAAHALYLARRDGRRVPSALLQPASRGEAYAIQDATLAAIGPVGGWKVGARASGLEPTCAPLPAAGLLPDGARLQGPAWRLRGIEAEIGFQLGTDLPPRAAPYTLADLARAVESVLPVIEIVETRLADWFGADANAQLADLLSHGALVLGQRQPFAPAWFDLTRAKAALHFDGQTVAHTVGEHPSPDAGALLVWLANHCAARGTGLKAGQIVTSGSCTGMLFASAGTAVRVEIGELAPVAVSF</sequence>
<dbReference type="Proteomes" id="UP000016223">
    <property type="component" value="Chromosome 1"/>
</dbReference>
<dbReference type="KEGG" id="vpd:VAPA_1c01160"/>
<dbReference type="SUPFAM" id="SSF56529">
    <property type="entry name" value="FAH"/>
    <property type="match status" value="1"/>
</dbReference>
<evidence type="ECO:0000259" key="2">
    <source>
        <dbReference type="Pfam" id="PF01557"/>
    </source>
</evidence>
<proteinExistence type="predicted"/>
<dbReference type="OrthoDB" id="8961539at2"/>
<dbReference type="InterPro" id="IPR050772">
    <property type="entry name" value="Hydratase-Decarb/MhpD_sf"/>
</dbReference>
<dbReference type="PANTHER" id="PTHR30143:SF0">
    <property type="entry name" value="2-KETO-4-PENTENOATE HYDRATASE"/>
    <property type="match status" value="1"/>
</dbReference>
<keyword evidence="1" id="KW-0456">Lyase</keyword>
<dbReference type="InterPro" id="IPR011234">
    <property type="entry name" value="Fumarylacetoacetase-like_C"/>
</dbReference>
<evidence type="ECO:0000313" key="3">
    <source>
        <dbReference type="EMBL" id="AGU47246.1"/>
    </source>
</evidence>
<dbReference type="Gene3D" id="3.90.850.10">
    <property type="entry name" value="Fumarylacetoacetase-like, C-terminal domain"/>
    <property type="match status" value="1"/>
</dbReference>
<evidence type="ECO:0000313" key="4">
    <source>
        <dbReference type="Proteomes" id="UP000016223"/>
    </source>
</evidence>
<dbReference type="InterPro" id="IPR036663">
    <property type="entry name" value="Fumarylacetoacetase_C_sf"/>
</dbReference>
<evidence type="ECO:0000256" key="1">
    <source>
        <dbReference type="ARBA" id="ARBA00023239"/>
    </source>
</evidence>
<dbReference type="HOGENOM" id="CLU_060136_1_0_4"/>
<dbReference type="PATRIC" id="fig|1246301.3.peg.119"/>
<dbReference type="AlphaFoldDB" id="T1X486"/>
<gene>
    <name evidence="3" type="ORF">VAPA_1c01160</name>
</gene>
<protein>
    <submittedName>
        <fullName evidence="3">Putative 2-oxopent-4-enoate hydratase</fullName>
    </submittedName>
</protein>
<accession>T1X486</accession>
<reference evidence="3 4" key="1">
    <citation type="submission" date="2012-10" db="EMBL/GenBank/DDBJ databases">
        <title>Genome sequence of Variovorax paradoxus B4.</title>
        <authorList>
            <person name="Schuldes J."/>
            <person name="Brandt U."/>
            <person name="Hiessl S."/>
            <person name="Wuebbeler J.H."/>
            <person name="Thuermer A."/>
            <person name="Steinbuechel A."/>
            <person name="Daniel R."/>
        </authorList>
    </citation>
    <scope>NUCLEOTIDE SEQUENCE [LARGE SCALE GENOMIC DNA]</scope>
    <source>
        <strain evidence="3 4">B4</strain>
    </source>
</reference>
<organism evidence="3 4">
    <name type="scientific">Variovorax paradoxus B4</name>
    <dbReference type="NCBI Taxonomy" id="1246301"/>
    <lineage>
        <taxon>Bacteria</taxon>
        <taxon>Pseudomonadati</taxon>
        <taxon>Pseudomonadota</taxon>
        <taxon>Betaproteobacteria</taxon>
        <taxon>Burkholderiales</taxon>
        <taxon>Comamonadaceae</taxon>
        <taxon>Variovorax</taxon>
    </lineage>
</organism>
<dbReference type="Pfam" id="PF01557">
    <property type="entry name" value="FAA_hydrolase"/>
    <property type="match status" value="1"/>
</dbReference>
<name>T1X486_VARPD</name>
<dbReference type="GO" id="GO:0005737">
    <property type="term" value="C:cytoplasm"/>
    <property type="evidence" value="ECO:0007669"/>
    <property type="project" value="TreeGrafter"/>
</dbReference>